<gene>
    <name evidence="8" type="ordered locus">Kfla_0380</name>
</gene>
<proteinExistence type="inferred from homology"/>
<dbReference type="HOGENOM" id="CLU_004665_6_0_11"/>
<sequence length="643" mass="68984">MAYSRSTGGLGEPGGPTEELEIALLGPLRVRLGGHDLAIPAGRLQAVLAMLAMEPGRAVSNGRLARAVWGEDLPVNVRKSVQTHIVRLRRLLGRSRIRTEPGGGYLLDVRPAQVDAVRFGELLAAVPLEPDPGGQRRLLAEALQLWRGAPFEGVGSQWLDEVESTRMVELYVSAREHWVDLDLAAGRHDAAVAELREVTARYPLREALWSRLLLALRLSGRQAEALACYEEVRVLLADQLGVDPGPELKRQYSELLHSGQPAPAPDSGSSAAAEDNTPAPDHPPAAVPRQLPAARGVFVGRGRELRVMDELFDSAADEPAEPEMIVLHGLGGIGKTALALHWVHSVRERFPDGQLFIDLQGYGPGEPVDPASALHSLLVGVGLPEAQIPDDVEARSSMLRTMLADRQALLVLDNALNADQVRPLIPGPGSLSVVTSRNELHGLAVREGADRIALDELTSAESKALLRARLATQDVGDNLLAELANLCGHVPLALSIAAERSGSAPEAQITALIDELRTRHHPLAALAVGDESGDLRAVFARSYQALGPRAAQAFRVLGRHLGSQFGLPAAAALLGTTPYDAVPVLESLADQHLLSRVDGRRFEFHDLVRAYAVELAHHDGPPTARDRAARNVLPLATRSPATY</sequence>
<keyword evidence="2" id="KW-0805">Transcription regulation</keyword>
<dbReference type="Pfam" id="PF03704">
    <property type="entry name" value="BTAD"/>
    <property type="match status" value="1"/>
</dbReference>
<dbReference type="Gene3D" id="1.10.10.10">
    <property type="entry name" value="Winged helix-like DNA-binding domain superfamily/Winged helix DNA-binding domain"/>
    <property type="match status" value="1"/>
</dbReference>
<dbReference type="Gene3D" id="1.25.40.10">
    <property type="entry name" value="Tetratricopeptide repeat domain"/>
    <property type="match status" value="1"/>
</dbReference>
<dbReference type="GO" id="GO:0003677">
    <property type="term" value="F:DNA binding"/>
    <property type="evidence" value="ECO:0007669"/>
    <property type="project" value="UniProtKB-UniRule"/>
</dbReference>
<evidence type="ECO:0000256" key="1">
    <source>
        <dbReference type="ARBA" id="ARBA00005820"/>
    </source>
</evidence>
<dbReference type="AlphaFoldDB" id="D2PUI6"/>
<dbReference type="PANTHER" id="PTHR35807">
    <property type="entry name" value="TRANSCRIPTIONAL REGULATOR REDD-RELATED"/>
    <property type="match status" value="1"/>
</dbReference>
<dbReference type="GO" id="GO:0043531">
    <property type="term" value="F:ADP binding"/>
    <property type="evidence" value="ECO:0007669"/>
    <property type="project" value="InterPro"/>
</dbReference>
<evidence type="ECO:0000259" key="7">
    <source>
        <dbReference type="PROSITE" id="PS51755"/>
    </source>
</evidence>
<feature type="region of interest" description="Disordered" evidence="6">
    <location>
        <begin position="256"/>
        <end position="291"/>
    </location>
</feature>
<dbReference type="InterPro" id="IPR016032">
    <property type="entry name" value="Sig_transdc_resp-reg_C-effctor"/>
</dbReference>
<dbReference type="PRINTS" id="PR00364">
    <property type="entry name" value="DISEASERSIST"/>
</dbReference>
<dbReference type="SMART" id="SM00862">
    <property type="entry name" value="Trans_reg_C"/>
    <property type="match status" value="1"/>
</dbReference>
<dbReference type="OrthoDB" id="4326794at2"/>
<dbReference type="SMART" id="SM01043">
    <property type="entry name" value="BTAD"/>
    <property type="match status" value="1"/>
</dbReference>
<dbReference type="EMBL" id="CP001736">
    <property type="protein sequence ID" value="ADB29504.1"/>
    <property type="molecule type" value="Genomic_DNA"/>
</dbReference>
<dbReference type="SUPFAM" id="SSF48452">
    <property type="entry name" value="TPR-like"/>
    <property type="match status" value="1"/>
</dbReference>
<keyword evidence="3 5" id="KW-0238">DNA-binding</keyword>
<evidence type="ECO:0000256" key="3">
    <source>
        <dbReference type="ARBA" id="ARBA00023125"/>
    </source>
</evidence>
<dbReference type="CDD" id="cd15831">
    <property type="entry name" value="BTAD"/>
    <property type="match status" value="1"/>
</dbReference>
<evidence type="ECO:0000256" key="2">
    <source>
        <dbReference type="ARBA" id="ARBA00023015"/>
    </source>
</evidence>
<keyword evidence="9" id="KW-1185">Reference proteome</keyword>
<dbReference type="Proteomes" id="UP000007967">
    <property type="component" value="Chromosome"/>
</dbReference>
<dbReference type="InterPro" id="IPR011990">
    <property type="entry name" value="TPR-like_helical_dom_sf"/>
</dbReference>
<accession>D2PUI6</accession>
<organism evidence="8 9">
    <name type="scientific">Kribbella flavida (strain DSM 17836 / JCM 10339 / NBRC 14399)</name>
    <dbReference type="NCBI Taxonomy" id="479435"/>
    <lineage>
        <taxon>Bacteria</taxon>
        <taxon>Bacillati</taxon>
        <taxon>Actinomycetota</taxon>
        <taxon>Actinomycetes</taxon>
        <taxon>Propionibacteriales</taxon>
        <taxon>Kribbellaceae</taxon>
        <taxon>Kribbella</taxon>
    </lineage>
</organism>
<dbReference type="PANTHER" id="PTHR35807:SF1">
    <property type="entry name" value="TRANSCRIPTIONAL REGULATOR REDD"/>
    <property type="match status" value="1"/>
</dbReference>
<dbReference type="GO" id="GO:0000160">
    <property type="term" value="P:phosphorelay signal transduction system"/>
    <property type="evidence" value="ECO:0007669"/>
    <property type="project" value="InterPro"/>
</dbReference>
<comment type="similarity">
    <text evidence="1">Belongs to the AfsR/DnrI/RedD regulatory family.</text>
</comment>
<name>D2PUI6_KRIFD</name>
<evidence type="ECO:0000313" key="9">
    <source>
        <dbReference type="Proteomes" id="UP000007967"/>
    </source>
</evidence>
<evidence type="ECO:0000313" key="8">
    <source>
        <dbReference type="EMBL" id="ADB29504.1"/>
    </source>
</evidence>
<dbReference type="InterPro" id="IPR001867">
    <property type="entry name" value="OmpR/PhoB-type_DNA-bd"/>
</dbReference>
<dbReference type="InterPro" id="IPR051677">
    <property type="entry name" value="AfsR-DnrI-RedD_regulator"/>
</dbReference>
<dbReference type="KEGG" id="kfl:Kfla_0380"/>
<dbReference type="GO" id="GO:0006355">
    <property type="term" value="P:regulation of DNA-templated transcription"/>
    <property type="evidence" value="ECO:0007669"/>
    <property type="project" value="InterPro"/>
</dbReference>
<dbReference type="eggNOG" id="COG3903">
    <property type="taxonomic scope" value="Bacteria"/>
</dbReference>
<reference evidence="9" key="1">
    <citation type="submission" date="2009-09" db="EMBL/GenBank/DDBJ databases">
        <title>The complete genome of Kribbella flavida DSM 17836.</title>
        <authorList>
            <consortium name="US DOE Joint Genome Institute (JGI-PGF)"/>
            <person name="Lucas S."/>
            <person name="Copeland A."/>
            <person name="Lapidus A."/>
            <person name="Glavina del Rio T."/>
            <person name="Dalin E."/>
            <person name="Tice H."/>
            <person name="Bruce D."/>
            <person name="Goodwin L."/>
            <person name="Pitluck S."/>
            <person name="Kyrpides N."/>
            <person name="Mavromatis K."/>
            <person name="Ivanova N."/>
            <person name="Saunders E."/>
            <person name="Brettin T."/>
            <person name="Detter J.C."/>
            <person name="Han C."/>
            <person name="Larimer F."/>
            <person name="Land M."/>
            <person name="Hauser L."/>
            <person name="Markowitz V."/>
            <person name="Cheng J.-F."/>
            <person name="Hugenholtz P."/>
            <person name="Woyke T."/>
            <person name="Wu D."/>
            <person name="Pukall R."/>
            <person name="Klenk H.-P."/>
            <person name="Eisen J.A."/>
        </authorList>
    </citation>
    <scope>NUCLEOTIDE SEQUENCE [LARGE SCALE GENOMIC DNA]</scope>
    <source>
        <strain evidence="9">DSM 17836 / JCM 10339 / NBRC 14399</strain>
    </source>
</reference>
<protein>
    <submittedName>
        <fullName evidence="8">Transcriptional regulator, SARP family</fullName>
    </submittedName>
</protein>
<evidence type="ECO:0000256" key="6">
    <source>
        <dbReference type="SAM" id="MobiDB-lite"/>
    </source>
</evidence>
<dbReference type="SUPFAM" id="SSF46894">
    <property type="entry name" value="C-terminal effector domain of the bipartite response regulators"/>
    <property type="match status" value="1"/>
</dbReference>
<dbReference type="Gene3D" id="3.40.50.300">
    <property type="entry name" value="P-loop containing nucleotide triphosphate hydrolases"/>
    <property type="match status" value="1"/>
</dbReference>
<evidence type="ECO:0000256" key="4">
    <source>
        <dbReference type="ARBA" id="ARBA00023163"/>
    </source>
</evidence>
<dbReference type="eggNOG" id="COG3629">
    <property type="taxonomic scope" value="Bacteria"/>
</dbReference>
<dbReference type="InterPro" id="IPR027417">
    <property type="entry name" value="P-loop_NTPase"/>
</dbReference>
<feature type="DNA-binding region" description="OmpR/PhoB-type" evidence="5">
    <location>
        <begin position="12"/>
        <end position="109"/>
    </location>
</feature>
<dbReference type="InterPro" id="IPR005158">
    <property type="entry name" value="BTAD"/>
</dbReference>
<dbReference type="SUPFAM" id="SSF52540">
    <property type="entry name" value="P-loop containing nucleoside triphosphate hydrolases"/>
    <property type="match status" value="1"/>
</dbReference>
<dbReference type="PROSITE" id="PS51755">
    <property type="entry name" value="OMPR_PHOB"/>
    <property type="match status" value="1"/>
</dbReference>
<evidence type="ECO:0000256" key="5">
    <source>
        <dbReference type="PROSITE-ProRule" id="PRU01091"/>
    </source>
</evidence>
<dbReference type="STRING" id="479435.Kfla_0380"/>
<keyword evidence="4" id="KW-0804">Transcription</keyword>
<reference evidence="8 9" key="2">
    <citation type="journal article" date="2010" name="Stand. Genomic Sci.">
        <title>Complete genome sequence of Kribbella flavida type strain (IFO 14399).</title>
        <authorList>
            <person name="Pukall R."/>
            <person name="Lapidus A."/>
            <person name="Glavina Del Rio T."/>
            <person name="Copeland A."/>
            <person name="Tice H."/>
            <person name="Cheng J.-F."/>
            <person name="Lucas S."/>
            <person name="Chen F."/>
            <person name="Nolan M."/>
            <person name="LaButti K."/>
            <person name="Pati A."/>
            <person name="Ivanova N."/>
            <person name="Mavrommatis K."/>
            <person name="Mikhailova N."/>
            <person name="Pitluck S."/>
            <person name="Bruce D."/>
            <person name="Goodwin L."/>
            <person name="Land M."/>
            <person name="Hauser L."/>
            <person name="Chang Y.-J."/>
            <person name="Jeffries C.D."/>
            <person name="Chen A."/>
            <person name="Palaniappan K."/>
            <person name="Chain P."/>
            <person name="Rohde M."/>
            <person name="Goeker M."/>
            <person name="Bristow J."/>
            <person name="Eisen J.A."/>
            <person name="Markowitz V."/>
            <person name="Hugenholtz P."/>
            <person name="Kyrpides N.C."/>
            <person name="Klenk H.-P."/>
            <person name="Brettin T."/>
        </authorList>
    </citation>
    <scope>NUCLEOTIDE SEQUENCE [LARGE SCALE GENOMIC DNA]</scope>
    <source>
        <strain evidence="9">DSM 17836 / JCM 10339 / NBRC 14399</strain>
    </source>
</reference>
<dbReference type="InterPro" id="IPR036388">
    <property type="entry name" value="WH-like_DNA-bd_sf"/>
</dbReference>
<dbReference type="Pfam" id="PF00486">
    <property type="entry name" value="Trans_reg_C"/>
    <property type="match status" value="1"/>
</dbReference>
<feature type="domain" description="OmpR/PhoB-type" evidence="7">
    <location>
        <begin position="12"/>
        <end position="109"/>
    </location>
</feature>